<evidence type="ECO:0000256" key="1">
    <source>
        <dbReference type="SAM" id="MobiDB-lite"/>
    </source>
</evidence>
<comment type="caution">
    <text evidence="2">The sequence shown here is derived from an EMBL/GenBank/DDBJ whole genome shotgun (WGS) entry which is preliminary data.</text>
</comment>
<dbReference type="Proteomes" id="UP000289152">
    <property type="component" value="Unassembled WGS sequence"/>
</dbReference>
<name>A0A4Q1BLU6_TREME</name>
<feature type="compositionally biased region" description="Acidic residues" evidence="1">
    <location>
        <begin position="479"/>
        <end position="505"/>
    </location>
</feature>
<feature type="region of interest" description="Disordered" evidence="1">
    <location>
        <begin position="334"/>
        <end position="355"/>
    </location>
</feature>
<feature type="region of interest" description="Disordered" evidence="1">
    <location>
        <begin position="1"/>
        <end position="44"/>
    </location>
</feature>
<feature type="compositionally biased region" description="Gly residues" evidence="1">
    <location>
        <begin position="506"/>
        <end position="523"/>
    </location>
</feature>
<evidence type="ECO:0000313" key="3">
    <source>
        <dbReference type="Proteomes" id="UP000289152"/>
    </source>
</evidence>
<feature type="compositionally biased region" description="Acidic residues" evidence="1">
    <location>
        <begin position="641"/>
        <end position="650"/>
    </location>
</feature>
<dbReference type="InParanoid" id="A0A4Q1BLU6"/>
<feature type="compositionally biased region" description="Low complexity" evidence="1">
    <location>
        <begin position="33"/>
        <end position="43"/>
    </location>
</feature>
<reference evidence="2 3" key="1">
    <citation type="submission" date="2016-06" db="EMBL/GenBank/DDBJ databases">
        <title>Evolution of pathogenesis and genome organization in the Tremellales.</title>
        <authorList>
            <person name="Cuomo C."/>
            <person name="Litvintseva A."/>
            <person name="Heitman J."/>
            <person name="Chen Y."/>
            <person name="Sun S."/>
            <person name="Springer D."/>
            <person name="Dromer F."/>
            <person name="Young S."/>
            <person name="Zeng Q."/>
            <person name="Chapman S."/>
            <person name="Gujja S."/>
            <person name="Saif S."/>
            <person name="Birren B."/>
        </authorList>
    </citation>
    <scope>NUCLEOTIDE SEQUENCE [LARGE SCALE GENOMIC DNA]</scope>
    <source>
        <strain evidence="2 3">ATCC 28783</strain>
    </source>
</reference>
<evidence type="ECO:0000313" key="2">
    <source>
        <dbReference type="EMBL" id="RXK38660.1"/>
    </source>
</evidence>
<dbReference type="AlphaFoldDB" id="A0A4Q1BLU6"/>
<feature type="compositionally biased region" description="Basic and acidic residues" evidence="1">
    <location>
        <begin position="625"/>
        <end position="640"/>
    </location>
</feature>
<sequence length="809" mass="86941">MNDGDKGASAGEEMMTPQATRLDLISHPSDNTSSPPSLSSSSSVDTTAILITPHALLKPDPSLALEQGTFASVVSFRSTFPTSWPGQSLSDICNMISEAPALGTAEEGLINAAIAVLMKRFIGSKDERYAVTATSNMDLHGWRAAGQRGMVGEEGGGVRWSETEVQRNIRRARYRHGSLVPRLISQTPGQSSDSATSTPSVSALTTATSHLEQSVHNGVTKPDYVYFGVCHAPSTSSVPPQTCSPLASPADVTAPPVHVVSIVGERKDNPYYVPEGLSQSIVYLKTAFEAFGTYMSFYMFRGSYVRMFMLEKDVLVVESDAAFRRAVSDHLGLSGCPRRDTRGTSDDDEDTHDGNENENNLYLIPILTISLSSFLTLPRLILLNMFPHCIHLSDRTPSQQGAQPLWDLLAHAVTVVLAHETDCPRIDVPTEWTRLVSSWTAGVGLEVEVGNDQDEAFAASLYPKVRRGIKRKAAGGGGEGDEDGGGGGGGDEDGGDGGGGDEDGGDGGGGGGGGGGDQDGGGGDGEDTQRQGTSRKEQEEKVQGPKFNGGNQDSQEVKEENPKDMNDGDGENGFVRSPPGGVDDDEGVGIDVNKQSIAPDTHRGKYPSDDNSIMHEQKDNDDEDHSNMHSEQGDDHKQDGTNDEDSDNDQGPDSGGWGLGVTRQYRPKPVDGSLTNVPRLPSSPGDQRFSLHLAPSAEHQFLIDSLTSSPSPAPRVILVDVWQYQLLLQVADKEIWSKKHNHRPVDDASSFGGHLSPSHPIQIKPFLSHQDTTSPLLLKHLNRRPSMDPISENFCQRRHVDRGRDRDGN</sequence>
<dbReference type="VEuPathDB" id="FungiDB:TREMEDRAFT_66274"/>
<gene>
    <name evidence="2" type="ORF">M231_04067</name>
</gene>
<feature type="region of interest" description="Disordered" evidence="1">
    <location>
        <begin position="183"/>
        <end position="205"/>
    </location>
</feature>
<accession>A0A4Q1BLU6</accession>
<keyword evidence="3" id="KW-1185">Reference proteome</keyword>
<dbReference type="EMBL" id="SDIL01000044">
    <property type="protein sequence ID" value="RXK38660.1"/>
    <property type="molecule type" value="Genomic_DNA"/>
</dbReference>
<feature type="compositionally biased region" description="Basic and acidic residues" evidence="1">
    <location>
        <begin position="600"/>
        <end position="618"/>
    </location>
</feature>
<feature type="compositionally biased region" description="Basic and acidic residues" evidence="1">
    <location>
        <begin position="555"/>
        <end position="566"/>
    </location>
</feature>
<proteinExistence type="predicted"/>
<protein>
    <submittedName>
        <fullName evidence="2">Uncharacterized protein</fullName>
    </submittedName>
</protein>
<feature type="compositionally biased region" description="Basic and acidic residues" evidence="1">
    <location>
        <begin position="534"/>
        <end position="543"/>
    </location>
</feature>
<organism evidence="2 3">
    <name type="scientific">Tremella mesenterica</name>
    <name type="common">Jelly fungus</name>
    <dbReference type="NCBI Taxonomy" id="5217"/>
    <lineage>
        <taxon>Eukaryota</taxon>
        <taxon>Fungi</taxon>
        <taxon>Dikarya</taxon>
        <taxon>Basidiomycota</taxon>
        <taxon>Agaricomycotina</taxon>
        <taxon>Tremellomycetes</taxon>
        <taxon>Tremellales</taxon>
        <taxon>Tremellaceae</taxon>
        <taxon>Tremella</taxon>
    </lineage>
</organism>
<dbReference type="STRING" id="5217.A0A4Q1BLU6"/>
<feature type="compositionally biased region" description="Low complexity" evidence="1">
    <location>
        <begin position="191"/>
        <end position="203"/>
    </location>
</feature>
<feature type="region of interest" description="Disordered" evidence="1">
    <location>
        <begin position="471"/>
        <end position="689"/>
    </location>
</feature>
<feature type="region of interest" description="Disordered" evidence="1">
    <location>
        <begin position="788"/>
        <end position="809"/>
    </location>
</feature>